<proteinExistence type="predicted"/>
<dbReference type="RefSeq" id="WP_271217187.1">
    <property type="nucleotide sequence ID" value="NZ_BAAAVD010000003.1"/>
</dbReference>
<organism evidence="1 2">
    <name type="scientific">Streptosporangium carneum</name>
    <dbReference type="NCBI Taxonomy" id="47481"/>
    <lineage>
        <taxon>Bacteria</taxon>
        <taxon>Bacillati</taxon>
        <taxon>Actinomycetota</taxon>
        <taxon>Actinomycetes</taxon>
        <taxon>Streptosporangiales</taxon>
        <taxon>Streptosporangiaceae</taxon>
        <taxon>Streptosporangium</taxon>
    </lineage>
</organism>
<sequence length="187" mass="20793">MVFDDDLKARAVALVARGLTLQAVVRELSVGLAALYASRLRDSAFDAEIVAASNRRLRPLVPLPCPGKWCGTALAYRRYLCRKEPCKRAGRGPSPLDDVACRLRIIAVILERGVWSRDALDVVAKQEGTSYLRMVRRTERDAEWERLLDGALALVRDPAVPHGGRLGYVSARCACKACRDYRRNEQG</sequence>
<keyword evidence="2" id="KW-1185">Reference proteome</keyword>
<evidence type="ECO:0000313" key="1">
    <source>
        <dbReference type="EMBL" id="GLK08692.1"/>
    </source>
</evidence>
<dbReference type="EMBL" id="BSEV01000003">
    <property type="protein sequence ID" value="GLK08692.1"/>
    <property type="molecule type" value="Genomic_DNA"/>
</dbReference>
<reference evidence="1" key="1">
    <citation type="journal article" date="2014" name="Int. J. Syst. Evol. Microbiol.">
        <title>Complete genome sequence of Corynebacterium casei LMG S-19264T (=DSM 44701T), isolated from a smear-ripened cheese.</title>
        <authorList>
            <consortium name="US DOE Joint Genome Institute (JGI-PGF)"/>
            <person name="Walter F."/>
            <person name="Albersmeier A."/>
            <person name="Kalinowski J."/>
            <person name="Ruckert C."/>
        </authorList>
    </citation>
    <scope>NUCLEOTIDE SEQUENCE</scope>
    <source>
        <strain evidence="1">VKM Ac-2007</strain>
    </source>
</reference>
<name>A0A9W6HZ22_9ACTN</name>
<protein>
    <submittedName>
        <fullName evidence="1">Uncharacterized protein</fullName>
    </submittedName>
</protein>
<dbReference type="Proteomes" id="UP001143474">
    <property type="component" value="Unassembled WGS sequence"/>
</dbReference>
<reference evidence="1" key="2">
    <citation type="submission" date="2023-01" db="EMBL/GenBank/DDBJ databases">
        <authorList>
            <person name="Sun Q."/>
            <person name="Evtushenko L."/>
        </authorList>
    </citation>
    <scope>NUCLEOTIDE SEQUENCE</scope>
    <source>
        <strain evidence="1">VKM Ac-2007</strain>
    </source>
</reference>
<evidence type="ECO:0000313" key="2">
    <source>
        <dbReference type="Proteomes" id="UP001143474"/>
    </source>
</evidence>
<accession>A0A9W6HZ22</accession>
<dbReference type="AlphaFoldDB" id="A0A9W6HZ22"/>
<gene>
    <name evidence="1" type="ORF">GCM10017600_20970</name>
</gene>
<comment type="caution">
    <text evidence="1">The sequence shown here is derived from an EMBL/GenBank/DDBJ whole genome shotgun (WGS) entry which is preliminary data.</text>
</comment>